<dbReference type="FunFam" id="1.10.10.10:FF:000001">
    <property type="entry name" value="LysR family transcriptional regulator"/>
    <property type="match status" value="1"/>
</dbReference>
<dbReference type="CDD" id="cd08411">
    <property type="entry name" value="PBP2_OxyR"/>
    <property type="match status" value="1"/>
</dbReference>
<accession>A0A5K7YG76</accession>
<dbReference type="Pfam" id="PF03466">
    <property type="entry name" value="LysR_substrate"/>
    <property type="match status" value="1"/>
</dbReference>
<dbReference type="SUPFAM" id="SSF46785">
    <property type="entry name" value="Winged helix' DNA-binding domain"/>
    <property type="match status" value="1"/>
</dbReference>
<dbReference type="AlphaFoldDB" id="A0A5K7YG76"/>
<evidence type="ECO:0000256" key="2">
    <source>
        <dbReference type="ARBA" id="ARBA00023015"/>
    </source>
</evidence>
<keyword evidence="8" id="KW-1185">Reference proteome</keyword>
<dbReference type="InterPro" id="IPR000847">
    <property type="entry name" value="LysR_HTH_N"/>
</dbReference>
<dbReference type="PANTHER" id="PTHR30346">
    <property type="entry name" value="TRANSCRIPTIONAL DUAL REGULATOR HCAR-RELATED"/>
    <property type="match status" value="1"/>
</dbReference>
<dbReference type="GO" id="GO:0003700">
    <property type="term" value="F:DNA-binding transcription factor activity"/>
    <property type="evidence" value="ECO:0007669"/>
    <property type="project" value="InterPro"/>
</dbReference>
<keyword evidence="2" id="KW-0805">Transcription regulation</keyword>
<name>A0A5K7YG76_9BACT</name>
<dbReference type="InterPro" id="IPR036390">
    <property type="entry name" value="WH_DNA-bd_sf"/>
</dbReference>
<evidence type="ECO:0000256" key="4">
    <source>
        <dbReference type="ARBA" id="ARBA00023159"/>
    </source>
</evidence>
<dbReference type="OrthoDB" id="9775392at2"/>
<dbReference type="Gene3D" id="1.10.10.10">
    <property type="entry name" value="Winged helix-like DNA-binding domain superfamily/Winged helix DNA-binding domain"/>
    <property type="match status" value="1"/>
</dbReference>
<dbReference type="PANTHER" id="PTHR30346:SF26">
    <property type="entry name" value="HYDROGEN PEROXIDE-INDUCIBLE GENES ACTIVATOR"/>
    <property type="match status" value="1"/>
</dbReference>
<dbReference type="InterPro" id="IPR036388">
    <property type="entry name" value="WH-like_DNA-bd_sf"/>
</dbReference>
<dbReference type="RefSeq" id="WP_155316709.1">
    <property type="nucleotide sequence ID" value="NZ_AP021874.1"/>
</dbReference>
<dbReference type="Proteomes" id="UP000427906">
    <property type="component" value="Chromosome"/>
</dbReference>
<evidence type="ECO:0000256" key="1">
    <source>
        <dbReference type="ARBA" id="ARBA00009437"/>
    </source>
</evidence>
<dbReference type="SUPFAM" id="SSF53850">
    <property type="entry name" value="Periplasmic binding protein-like II"/>
    <property type="match status" value="1"/>
</dbReference>
<reference evidence="7 8" key="1">
    <citation type="submission" date="2019-11" db="EMBL/GenBank/DDBJ databases">
        <title>Comparative genomics of hydrocarbon-degrading Desulfosarcina strains.</title>
        <authorList>
            <person name="Watanabe M."/>
            <person name="Kojima H."/>
            <person name="Fukui M."/>
        </authorList>
    </citation>
    <scope>NUCLEOTIDE SEQUENCE [LARGE SCALE GENOMIC DNA]</scope>
    <source>
        <strain evidence="7 8">PL12</strain>
    </source>
</reference>
<evidence type="ECO:0000256" key="3">
    <source>
        <dbReference type="ARBA" id="ARBA00023125"/>
    </source>
</evidence>
<dbReference type="PRINTS" id="PR00039">
    <property type="entry name" value="HTHLYSR"/>
</dbReference>
<dbReference type="GO" id="GO:0032993">
    <property type="term" value="C:protein-DNA complex"/>
    <property type="evidence" value="ECO:0007669"/>
    <property type="project" value="TreeGrafter"/>
</dbReference>
<keyword evidence="4" id="KW-0010">Activator</keyword>
<dbReference type="InterPro" id="IPR005119">
    <property type="entry name" value="LysR_subst-bd"/>
</dbReference>
<dbReference type="KEGG" id="dalk:DSCA_24920"/>
<organism evidence="7 8">
    <name type="scientific">Desulfosarcina alkanivorans</name>
    <dbReference type="NCBI Taxonomy" id="571177"/>
    <lineage>
        <taxon>Bacteria</taxon>
        <taxon>Pseudomonadati</taxon>
        <taxon>Thermodesulfobacteriota</taxon>
        <taxon>Desulfobacteria</taxon>
        <taxon>Desulfobacterales</taxon>
        <taxon>Desulfosarcinaceae</taxon>
        <taxon>Desulfosarcina</taxon>
    </lineage>
</organism>
<comment type="similarity">
    <text evidence="1">Belongs to the LysR transcriptional regulatory family.</text>
</comment>
<evidence type="ECO:0000313" key="8">
    <source>
        <dbReference type="Proteomes" id="UP000427906"/>
    </source>
</evidence>
<gene>
    <name evidence="7" type="ORF">DSCA_24920</name>
</gene>
<dbReference type="Gene3D" id="3.40.190.10">
    <property type="entry name" value="Periplasmic binding protein-like II"/>
    <property type="match status" value="2"/>
</dbReference>
<proteinExistence type="inferred from homology"/>
<keyword evidence="3" id="KW-0238">DNA-binding</keyword>
<feature type="domain" description="HTH lysR-type" evidence="6">
    <location>
        <begin position="1"/>
        <end position="59"/>
    </location>
</feature>
<evidence type="ECO:0000313" key="7">
    <source>
        <dbReference type="EMBL" id="BBO68562.1"/>
    </source>
</evidence>
<dbReference type="EMBL" id="AP021874">
    <property type="protein sequence ID" value="BBO68562.1"/>
    <property type="molecule type" value="Genomic_DNA"/>
</dbReference>
<sequence length="318" mass="34950">MITHTQLAYLVAVDRYGSFSKAAERCFVTQPTLSMQIQKLESELDVTLFDRGRKPVQATPVGKAVIDRAYRTLKELKGVTEVVREQREAASGELRLGIIPTLGPYLLPRFIPDLLTSHSRIRVTVRELLSMDIVEGLRRDTLDAGIAATPLEQKGIRETPLFFEPFYGFVSPGHRLAEKTRLSTGDFMPDEMLLLHNGHCMHGQVSRLCTGSADLSGEGPARLRFVGGSLDGLIRMVASGHGVTLLPELAVMTLAPASRGLLRPLESPVPAREVSLITHGPEVKTRLLEILRQSILKGVPDGLREQKPAWRIIGAKPG</sequence>
<evidence type="ECO:0000259" key="6">
    <source>
        <dbReference type="PROSITE" id="PS50931"/>
    </source>
</evidence>
<dbReference type="PROSITE" id="PS50931">
    <property type="entry name" value="HTH_LYSR"/>
    <property type="match status" value="1"/>
</dbReference>
<dbReference type="Pfam" id="PF00126">
    <property type="entry name" value="HTH_1"/>
    <property type="match status" value="1"/>
</dbReference>
<evidence type="ECO:0000256" key="5">
    <source>
        <dbReference type="ARBA" id="ARBA00023163"/>
    </source>
</evidence>
<dbReference type="GO" id="GO:0003677">
    <property type="term" value="F:DNA binding"/>
    <property type="evidence" value="ECO:0007669"/>
    <property type="project" value="UniProtKB-KW"/>
</dbReference>
<protein>
    <submittedName>
        <fullName evidence="7">Transcriptional regulator</fullName>
    </submittedName>
</protein>
<keyword evidence="5" id="KW-0804">Transcription</keyword>